<organism evidence="2 3">
    <name type="scientific">Phoxinus phoxinus</name>
    <name type="common">Eurasian minnow</name>
    <dbReference type="NCBI Taxonomy" id="58324"/>
    <lineage>
        <taxon>Eukaryota</taxon>
        <taxon>Metazoa</taxon>
        <taxon>Chordata</taxon>
        <taxon>Craniata</taxon>
        <taxon>Vertebrata</taxon>
        <taxon>Euteleostomi</taxon>
        <taxon>Actinopterygii</taxon>
        <taxon>Neopterygii</taxon>
        <taxon>Teleostei</taxon>
        <taxon>Ostariophysi</taxon>
        <taxon>Cypriniformes</taxon>
        <taxon>Leuciscidae</taxon>
        <taxon>Phoxininae</taxon>
        <taxon>Phoxinus</taxon>
    </lineage>
</organism>
<dbReference type="AlphaFoldDB" id="A0AAN9CLH4"/>
<comment type="caution">
    <text evidence="2">The sequence shown here is derived from an EMBL/GenBank/DDBJ whole genome shotgun (WGS) entry which is preliminary data.</text>
</comment>
<evidence type="ECO:0000256" key="1">
    <source>
        <dbReference type="SAM" id="MobiDB-lite"/>
    </source>
</evidence>
<feature type="region of interest" description="Disordered" evidence="1">
    <location>
        <begin position="68"/>
        <end position="99"/>
    </location>
</feature>
<name>A0AAN9CLH4_9TELE</name>
<proteinExistence type="predicted"/>
<accession>A0AAN9CLH4</accession>
<sequence length="99" mass="11378">MMLLVEVDGAGFGVPSCATRFPPLRFDLCVLSVWHLTFSERHRATKGREEGGTGRGYHVCAISKDKEKTELEKRGNKTQGRSCRHRLFFGQNRQQRQKR</sequence>
<reference evidence="2 3" key="1">
    <citation type="submission" date="2024-02" db="EMBL/GenBank/DDBJ databases">
        <title>Chromosome-level genome assembly of the Eurasian Minnow (Phoxinus phoxinus).</title>
        <authorList>
            <person name="Oriowo T.O."/>
            <person name="Martin S."/>
            <person name="Stange M."/>
            <person name="Chrysostomakis Y."/>
            <person name="Brown T."/>
            <person name="Winkler S."/>
            <person name="Kukowka S."/>
            <person name="Myers E.W."/>
            <person name="Bohne A."/>
        </authorList>
    </citation>
    <scope>NUCLEOTIDE SEQUENCE [LARGE SCALE GENOMIC DNA]</scope>
    <source>
        <strain evidence="2">ZFMK-TIS-60720</strain>
        <tissue evidence="2">Whole Organism</tissue>
    </source>
</reference>
<evidence type="ECO:0000313" key="2">
    <source>
        <dbReference type="EMBL" id="KAK7141513.1"/>
    </source>
</evidence>
<evidence type="ECO:0000313" key="3">
    <source>
        <dbReference type="Proteomes" id="UP001364617"/>
    </source>
</evidence>
<dbReference type="EMBL" id="JAYKXH010000016">
    <property type="protein sequence ID" value="KAK7141513.1"/>
    <property type="molecule type" value="Genomic_DNA"/>
</dbReference>
<gene>
    <name evidence="2" type="ORF">R3I93_015606</name>
</gene>
<protein>
    <submittedName>
        <fullName evidence="2">Uncharacterized protein</fullName>
    </submittedName>
</protein>
<keyword evidence="3" id="KW-1185">Reference proteome</keyword>
<dbReference type="Proteomes" id="UP001364617">
    <property type="component" value="Unassembled WGS sequence"/>
</dbReference>